<comment type="caution">
    <text evidence="2">The sequence shown here is derived from an EMBL/GenBank/DDBJ whole genome shotgun (WGS) entry which is preliminary data.</text>
</comment>
<reference evidence="2 3" key="1">
    <citation type="submission" date="2019-08" db="EMBL/GenBank/DDBJ databases">
        <authorList>
            <person name="Wang G."/>
            <person name="Xu Z."/>
        </authorList>
    </citation>
    <scope>NUCLEOTIDE SEQUENCE [LARGE SCALE GENOMIC DNA]</scope>
    <source>
        <strain evidence="2 3">ZX</strain>
    </source>
</reference>
<organism evidence="2 3">
    <name type="scientific">Sphingomonas montanisoli</name>
    <dbReference type="NCBI Taxonomy" id="2606412"/>
    <lineage>
        <taxon>Bacteria</taxon>
        <taxon>Pseudomonadati</taxon>
        <taxon>Pseudomonadota</taxon>
        <taxon>Alphaproteobacteria</taxon>
        <taxon>Sphingomonadales</taxon>
        <taxon>Sphingomonadaceae</taxon>
        <taxon>Sphingomonas</taxon>
    </lineage>
</organism>
<sequence>MTIVEKPMTTWANPEVTALAFCWRIDRSDGVTVGFTSADRDLSVGGLDYRARPGMLPSAVRLSETFDVDTLDVSGAIDDAAISAGDLAAGRWDGARVRLYAVDRGHPDDAPMLIARGRLGDVEQQDRGFTAELRGVTAVLERPVIEQTSPECRAELGDRRCRVAMAGRRRMVRVVEAVDATNVRIDGDAGGAEFGRIDWFTGANSGLTANVRTGAGDMLSLFEAPAFALAVGDMGELIEGCDKGFATCRDRFGNAANFRGEPHLPGNDLLLRYAQG</sequence>
<accession>A0A5D9CD49</accession>
<dbReference type="AlphaFoldDB" id="A0A5D9CD49"/>
<dbReference type="Pfam" id="PF09931">
    <property type="entry name" value="Phage_phiJL001_Gp84_N"/>
    <property type="match status" value="1"/>
</dbReference>
<keyword evidence="3" id="KW-1185">Reference proteome</keyword>
<dbReference type="NCBIfam" id="TIGR02218">
    <property type="entry name" value="phg_TIGR02218"/>
    <property type="match status" value="1"/>
</dbReference>
<evidence type="ECO:0000259" key="1">
    <source>
        <dbReference type="Pfam" id="PF09356"/>
    </source>
</evidence>
<dbReference type="InterPro" id="IPR018964">
    <property type="entry name" value="Phage_phiJL001_Gp84_C"/>
</dbReference>
<name>A0A5D9CD49_9SPHN</name>
<dbReference type="Pfam" id="PF09356">
    <property type="entry name" value="Phage_BR0599"/>
    <property type="match status" value="1"/>
</dbReference>
<dbReference type="InterPro" id="IPR011928">
    <property type="entry name" value="Phage_phiJL001_Gp84"/>
</dbReference>
<feature type="domain" description="Bacteriophage phiJL001 Gp84 C-terminal" evidence="1">
    <location>
        <begin position="193"/>
        <end position="268"/>
    </location>
</feature>
<evidence type="ECO:0000313" key="3">
    <source>
        <dbReference type="Proteomes" id="UP000322077"/>
    </source>
</evidence>
<dbReference type="RefSeq" id="WP_149520934.1">
    <property type="nucleotide sequence ID" value="NZ_VTOU01000001.1"/>
</dbReference>
<proteinExistence type="predicted"/>
<evidence type="ECO:0000313" key="2">
    <source>
        <dbReference type="EMBL" id="TZG29276.1"/>
    </source>
</evidence>
<dbReference type="Proteomes" id="UP000322077">
    <property type="component" value="Unassembled WGS sequence"/>
</dbReference>
<dbReference type="EMBL" id="VTOU01000001">
    <property type="protein sequence ID" value="TZG29276.1"/>
    <property type="molecule type" value="Genomic_DNA"/>
</dbReference>
<gene>
    <name evidence="2" type="ORF">FYJ91_03865</name>
</gene>
<protein>
    <submittedName>
        <fullName evidence="2">DUF2163 domain-containing protein</fullName>
    </submittedName>
</protein>